<evidence type="ECO:0000256" key="1">
    <source>
        <dbReference type="SAM" id="MobiDB-lite"/>
    </source>
</evidence>
<dbReference type="Proteomes" id="UP000499080">
    <property type="component" value="Unassembled WGS sequence"/>
</dbReference>
<comment type="caution">
    <text evidence="2">The sequence shown here is derived from an EMBL/GenBank/DDBJ whole genome shotgun (WGS) entry which is preliminary data.</text>
</comment>
<evidence type="ECO:0000313" key="2">
    <source>
        <dbReference type="EMBL" id="GBM83665.1"/>
    </source>
</evidence>
<gene>
    <name evidence="2" type="ORF">AVEN_160829_1</name>
</gene>
<dbReference type="AlphaFoldDB" id="A0A4Y2J180"/>
<feature type="compositionally biased region" description="Polar residues" evidence="1">
    <location>
        <begin position="58"/>
        <end position="68"/>
    </location>
</feature>
<name>A0A4Y2J180_ARAVE</name>
<feature type="compositionally biased region" description="Acidic residues" evidence="1">
    <location>
        <begin position="42"/>
        <end position="56"/>
    </location>
</feature>
<accession>A0A4Y2J180</accession>
<keyword evidence="3" id="KW-1185">Reference proteome</keyword>
<reference evidence="2 3" key="1">
    <citation type="journal article" date="2019" name="Sci. Rep.">
        <title>Orb-weaving spider Araneus ventricosus genome elucidates the spidroin gene catalogue.</title>
        <authorList>
            <person name="Kono N."/>
            <person name="Nakamura H."/>
            <person name="Ohtoshi R."/>
            <person name="Moran D.A.P."/>
            <person name="Shinohara A."/>
            <person name="Yoshida Y."/>
            <person name="Fujiwara M."/>
            <person name="Mori M."/>
            <person name="Tomita M."/>
            <person name="Arakawa K."/>
        </authorList>
    </citation>
    <scope>NUCLEOTIDE SEQUENCE [LARGE SCALE GENOMIC DNA]</scope>
</reference>
<dbReference type="EMBL" id="BGPR01003098">
    <property type="protein sequence ID" value="GBM83665.1"/>
    <property type="molecule type" value="Genomic_DNA"/>
</dbReference>
<sequence length="113" mass="12635">MRVLGHEMSYSKWKSKNVRSGIGVSAIREPFQSGSPNCEQRADDEEDTCPGTDDGDTSAATPFQTSAPQHWEDGFPLHTHVFKRPRGPDPQRIFGRIGFRSQNPPSSKLRPCH</sequence>
<evidence type="ECO:0000313" key="3">
    <source>
        <dbReference type="Proteomes" id="UP000499080"/>
    </source>
</evidence>
<proteinExistence type="predicted"/>
<organism evidence="2 3">
    <name type="scientific">Araneus ventricosus</name>
    <name type="common">Orbweaver spider</name>
    <name type="synonym">Epeira ventricosa</name>
    <dbReference type="NCBI Taxonomy" id="182803"/>
    <lineage>
        <taxon>Eukaryota</taxon>
        <taxon>Metazoa</taxon>
        <taxon>Ecdysozoa</taxon>
        <taxon>Arthropoda</taxon>
        <taxon>Chelicerata</taxon>
        <taxon>Arachnida</taxon>
        <taxon>Araneae</taxon>
        <taxon>Araneomorphae</taxon>
        <taxon>Entelegynae</taxon>
        <taxon>Araneoidea</taxon>
        <taxon>Araneidae</taxon>
        <taxon>Araneus</taxon>
    </lineage>
</organism>
<protein>
    <submittedName>
        <fullName evidence="2">Uncharacterized protein</fullName>
    </submittedName>
</protein>
<feature type="region of interest" description="Disordered" evidence="1">
    <location>
        <begin position="24"/>
        <end position="113"/>
    </location>
</feature>